<evidence type="ECO:0000313" key="13">
    <source>
        <dbReference type="EMBL" id="ELQ35648.1"/>
    </source>
</evidence>
<dbReference type="PANTHER" id="PTHR10122">
    <property type="entry name" value="CYTOCHROME C OXIDASE SUBUNIT 5B, MITOCHONDRIAL"/>
    <property type="match status" value="1"/>
</dbReference>
<dbReference type="Pfam" id="PF01215">
    <property type="entry name" value="COX5B"/>
    <property type="match status" value="1"/>
</dbReference>
<dbReference type="PROSITE" id="PS51359">
    <property type="entry name" value="COX5B_2"/>
    <property type="match status" value="1"/>
</dbReference>
<evidence type="ECO:0000256" key="5">
    <source>
        <dbReference type="ARBA" id="ARBA00022792"/>
    </source>
</evidence>
<evidence type="ECO:0000256" key="8">
    <source>
        <dbReference type="ARBA" id="ARBA00023128"/>
    </source>
</evidence>
<dbReference type="Gene3D" id="2.60.11.10">
    <property type="entry name" value="Cytochrome c oxidase, subunit Vb"/>
    <property type="match status" value="1"/>
</dbReference>
<dbReference type="CDD" id="cd00924">
    <property type="entry name" value="Cyt_c_Oxidase_Vb"/>
    <property type="match status" value="1"/>
</dbReference>
<evidence type="ECO:0000256" key="4">
    <source>
        <dbReference type="ARBA" id="ARBA00022723"/>
    </source>
</evidence>
<keyword evidence="6 12" id="KW-0862">Zinc</keyword>
<accession>A0AA97PIF1</accession>
<keyword evidence="4 12" id="KW-0479">Metal-binding</keyword>
<dbReference type="Proteomes" id="UP000011086">
    <property type="component" value="Unassembled WGS sequence"/>
</dbReference>
<comment type="pathway">
    <text evidence="2">Energy metabolism; oxidative phosphorylation.</text>
</comment>
<dbReference type="InterPro" id="IPR002124">
    <property type="entry name" value="Cyt_c_oxidase_su5b"/>
</dbReference>
<dbReference type="GO" id="GO:0006123">
    <property type="term" value="P:mitochondrial electron transport, cytochrome c to oxygen"/>
    <property type="evidence" value="ECO:0007669"/>
    <property type="project" value="InterPro"/>
</dbReference>
<evidence type="ECO:0000256" key="11">
    <source>
        <dbReference type="ARBA" id="ARBA00070613"/>
    </source>
</evidence>
<keyword evidence="8" id="KW-0496">Mitochondrion</keyword>
<keyword evidence="5" id="KW-0999">Mitochondrion inner membrane</keyword>
<evidence type="ECO:0000256" key="9">
    <source>
        <dbReference type="ARBA" id="ARBA00023136"/>
    </source>
</evidence>
<keyword evidence="9" id="KW-0472">Membrane</keyword>
<organism evidence="13">
    <name type="scientific">Pyricularia oryzae (strain Y34)</name>
    <name type="common">Rice blast fungus</name>
    <name type="synonym">Magnaporthe oryzae</name>
    <dbReference type="NCBI Taxonomy" id="1143189"/>
    <lineage>
        <taxon>Eukaryota</taxon>
        <taxon>Fungi</taxon>
        <taxon>Dikarya</taxon>
        <taxon>Ascomycota</taxon>
        <taxon>Pezizomycotina</taxon>
        <taxon>Sordariomycetes</taxon>
        <taxon>Sordariomycetidae</taxon>
        <taxon>Magnaporthales</taxon>
        <taxon>Pyriculariaceae</taxon>
        <taxon>Pyricularia</taxon>
    </lineage>
</organism>
<evidence type="ECO:0000256" key="12">
    <source>
        <dbReference type="PIRSR" id="PIRSR602124-2"/>
    </source>
</evidence>
<evidence type="ECO:0000256" key="6">
    <source>
        <dbReference type="ARBA" id="ARBA00022833"/>
    </source>
</evidence>
<comment type="subcellular location">
    <subcellularLocation>
        <location evidence="1">Mitochondrion inner membrane</location>
        <topology evidence="1">Peripheral membrane protein</topology>
        <orientation evidence="1">Matrix side</orientation>
    </subcellularLocation>
</comment>
<name>A0AA97PIF1_PYRO3</name>
<evidence type="ECO:0000256" key="7">
    <source>
        <dbReference type="ARBA" id="ARBA00022946"/>
    </source>
</evidence>
<feature type="binding site" evidence="12">
    <location>
        <position position="158"/>
    </location>
    <ligand>
        <name>Zn(2+)</name>
        <dbReference type="ChEBI" id="CHEBI:29105"/>
    </ligand>
</feature>
<evidence type="ECO:0000256" key="2">
    <source>
        <dbReference type="ARBA" id="ARBA00004673"/>
    </source>
</evidence>
<proteinExistence type="inferred from homology"/>
<dbReference type="InterPro" id="IPR036972">
    <property type="entry name" value="Cyt_c_oxidase_su5b_sf"/>
</dbReference>
<keyword evidence="7" id="KW-0809">Transit peptide</keyword>
<evidence type="ECO:0000256" key="10">
    <source>
        <dbReference type="ARBA" id="ARBA00031366"/>
    </source>
</evidence>
<feature type="binding site" evidence="12">
    <location>
        <position position="150"/>
    </location>
    <ligand>
        <name>Zn(2+)</name>
        <dbReference type="ChEBI" id="CHEBI:29105"/>
    </ligand>
</feature>
<dbReference type="PANTHER" id="PTHR10122:SF0">
    <property type="entry name" value="CYTOCHROME C OXIDASE SUBUNIT 5B, ISOFORM A-RELATED"/>
    <property type="match status" value="1"/>
</dbReference>
<dbReference type="GO" id="GO:0045277">
    <property type="term" value="C:respiratory chain complex IV"/>
    <property type="evidence" value="ECO:0007669"/>
    <property type="project" value="InterPro"/>
</dbReference>
<comment type="similarity">
    <text evidence="3">Belongs to the cytochrome c oxidase subunit 5B family.</text>
</comment>
<feature type="binding site" evidence="12">
    <location>
        <position position="174"/>
    </location>
    <ligand>
        <name>Zn(2+)</name>
        <dbReference type="ChEBI" id="CHEBI:29105"/>
    </ligand>
</feature>
<dbReference type="AlphaFoldDB" id="A0AA97PIF1"/>
<gene>
    <name evidence="13" type="ORF">OOU_Y34scaffold00697g47</name>
</gene>
<sequence>MSDIICTNMSRRQVVNIRKTPRKMMTTQIAMLSRTAFGVARRAAISGVVRRSFVTSVARRSNESESKAPTPKVQTLADIKTIDDLVGPGAKAGTVPTDLEQSTGLERLEILGKMEGIDIFNMKPLDAPYKGTIEKPVMVRSAGEEQFVGCTGFPKDSHEVLWLGMDKKRPVERCPECGSVFKMEFVGKEDDHHHSHDHHGQEDVKTFADYVHPKYY</sequence>
<dbReference type="EMBL" id="JH793927">
    <property type="protein sequence ID" value="ELQ35648.1"/>
    <property type="molecule type" value="Genomic_DNA"/>
</dbReference>
<reference evidence="13" key="1">
    <citation type="journal article" date="2012" name="PLoS Genet.">
        <title>Comparative analysis of the genomes of two field isolates of the rice blast fungus Magnaporthe oryzae.</title>
        <authorList>
            <person name="Xue M."/>
            <person name="Yang J."/>
            <person name="Li Z."/>
            <person name="Hu S."/>
            <person name="Yao N."/>
            <person name="Dean R.A."/>
            <person name="Zhao W."/>
            <person name="Shen M."/>
            <person name="Zhang H."/>
            <person name="Li C."/>
            <person name="Liu L."/>
            <person name="Cao L."/>
            <person name="Xu X."/>
            <person name="Xing Y."/>
            <person name="Hsiang T."/>
            <person name="Zhang Z."/>
            <person name="Xu J.R."/>
            <person name="Peng Y.L."/>
        </authorList>
    </citation>
    <scope>NUCLEOTIDE SEQUENCE</scope>
    <source>
        <strain evidence="13">Y34</strain>
    </source>
</reference>
<dbReference type="FunFam" id="2.60.11.10:FF:000003">
    <property type="entry name" value="Cytochrome c oxidase subunit IV"/>
    <property type="match status" value="1"/>
</dbReference>
<evidence type="ECO:0000256" key="3">
    <source>
        <dbReference type="ARBA" id="ARBA00010292"/>
    </source>
</evidence>
<dbReference type="GO" id="GO:0046872">
    <property type="term" value="F:metal ion binding"/>
    <property type="evidence" value="ECO:0007669"/>
    <property type="project" value="UniProtKB-KW"/>
</dbReference>
<evidence type="ECO:0000256" key="1">
    <source>
        <dbReference type="ARBA" id="ARBA00004443"/>
    </source>
</evidence>
<dbReference type="GO" id="GO:0005743">
    <property type="term" value="C:mitochondrial inner membrane"/>
    <property type="evidence" value="ECO:0007669"/>
    <property type="project" value="UniProtKB-SubCell"/>
</dbReference>
<dbReference type="SUPFAM" id="SSF57802">
    <property type="entry name" value="Rubredoxin-like"/>
    <property type="match status" value="1"/>
</dbReference>
<protein>
    <recommendedName>
        <fullName evidence="11">Cytochrome c oxidase subunit 4, mitochondrial</fullName>
    </recommendedName>
    <alternativeName>
        <fullName evidence="10">Cytochrome c oxidase polypeptide IV</fullName>
    </alternativeName>
</protein>
<feature type="binding site" evidence="12">
    <location>
        <position position="177"/>
    </location>
    <ligand>
        <name>Zn(2+)</name>
        <dbReference type="ChEBI" id="CHEBI:29105"/>
    </ligand>
</feature>